<protein>
    <recommendedName>
        <fullName evidence="6">LIM zinc-binding domain-containing protein</fullName>
    </recommendedName>
</protein>
<evidence type="ECO:0000259" key="6">
    <source>
        <dbReference type="PROSITE" id="PS50023"/>
    </source>
</evidence>
<dbReference type="InterPro" id="IPR001781">
    <property type="entry name" value="Znf_LIM"/>
</dbReference>
<gene>
    <name evidence="7" type="ORF">SSP0437_LOCUS3103</name>
</gene>
<evidence type="ECO:0000256" key="3">
    <source>
        <dbReference type="ARBA" id="ARBA00023038"/>
    </source>
</evidence>
<feature type="compositionally biased region" description="Gly residues" evidence="5">
    <location>
        <begin position="90"/>
        <end position="99"/>
    </location>
</feature>
<evidence type="ECO:0000256" key="2">
    <source>
        <dbReference type="ARBA" id="ARBA00022833"/>
    </source>
</evidence>
<evidence type="ECO:0000256" key="5">
    <source>
        <dbReference type="SAM" id="MobiDB-lite"/>
    </source>
</evidence>
<name>A0A7S1YCT6_9EUKA</name>
<feature type="region of interest" description="Disordered" evidence="5">
    <location>
        <begin position="137"/>
        <end position="168"/>
    </location>
</feature>
<dbReference type="Gene3D" id="2.10.110.10">
    <property type="entry name" value="Cysteine Rich Protein"/>
    <property type="match status" value="1"/>
</dbReference>
<feature type="region of interest" description="Disordered" evidence="5">
    <location>
        <begin position="86"/>
        <end position="112"/>
    </location>
</feature>
<accession>A0A7S1YCT6</accession>
<dbReference type="Pfam" id="PF00412">
    <property type="entry name" value="LIM"/>
    <property type="match status" value="1"/>
</dbReference>
<dbReference type="PANTHER" id="PTHR24206">
    <property type="entry name" value="OS06G0237300 PROTEIN"/>
    <property type="match status" value="1"/>
</dbReference>
<dbReference type="AlphaFoldDB" id="A0A7S1YCT6"/>
<dbReference type="SMART" id="SM00132">
    <property type="entry name" value="LIM"/>
    <property type="match status" value="1"/>
</dbReference>
<reference evidence="7" key="1">
    <citation type="submission" date="2021-01" db="EMBL/GenBank/DDBJ databases">
        <authorList>
            <person name="Corre E."/>
            <person name="Pelletier E."/>
            <person name="Niang G."/>
            <person name="Scheremetjew M."/>
            <person name="Finn R."/>
            <person name="Kale V."/>
            <person name="Holt S."/>
            <person name="Cochrane G."/>
            <person name="Meng A."/>
            <person name="Brown T."/>
            <person name="Cohen L."/>
        </authorList>
    </citation>
    <scope>NUCLEOTIDE SEQUENCE</scope>
    <source>
        <strain evidence="7">ATCC 50979</strain>
    </source>
</reference>
<keyword evidence="1 4" id="KW-0479">Metal-binding</keyword>
<dbReference type="GO" id="GO:0046872">
    <property type="term" value="F:metal ion binding"/>
    <property type="evidence" value="ECO:0007669"/>
    <property type="project" value="UniProtKB-KW"/>
</dbReference>
<dbReference type="EMBL" id="HBGL01004040">
    <property type="protein sequence ID" value="CAD9291151.1"/>
    <property type="molecule type" value="Transcribed_RNA"/>
</dbReference>
<keyword evidence="2 4" id="KW-0862">Zinc</keyword>
<dbReference type="PROSITE" id="PS00478">
    <property type="entry name" value="LIM_DOMAIN_1"/>
    <property type="match status" value="1"/>
</dbReference>
<dbReference type="PROSITE" id="PS50023">
    <property type="entry name" value="LIM_DOMAIN_2"/>
    <property type="match status" value="1"/>
</dbReference>
<feature type="domain" description="LIM zinc-binding" evidence="6">
    <location>
        <begin position="4"/>
        <end position="64"/>
    </location>
</feature>
<evidence type="ECO:0000256" key="4">
    <source>
        <dbReference type="PROSITE-ProRule" id="PRU00125"/>
    </source>
</evidence>
<evidence type="ECO:0000256" key="1">
    <source>
        <dbReference type="ARBA" id="ARBA00022723"/>
    </source>
</evidence>
<keyword evidence="3 4" id="KW-0440">LIM domain</keyword>
<proteinExistence type="predicted"/>
<evidence type="ECO:0000313" key="7">
    <source>
        <dbReference type="EMBL" id="CAD9291151.1"/>
    </source>
</evidence>
<organism evidence="7">
    <name type="scientific">Sexangularia sp. CB-2014</name>
    <dbReference type="NCBI Taxonomy" id="1486929"/>
    <lineage>
        <taxon>Eukaryota</taxon>
        <taxon>Amoebozoa</taxon>
        <taxon>Tubulinea</taxon>
        <taxon>Elardia</taxon>
        <taxon>Arcellinida</taxon>
        <taxon>Arcellinida incertae sedis</taxon>
        <taxon>Sexangularia</taxon>
    </lineage>
</organism>
<dbReference type="CDD" id="cd09358">
    <property type="entry name" value="LIM_Mical_like"/>
    <property type="match status" value="1"/>
</dbReference>
<dbReference type="SUPFAM" id="SSF57716">
    <property type="entry name" value="Glucocorticoid receptor-like (DNA-binding domain)"/>
    <property type="match status" value="2"/>
</dbReference>
<sequence>MGNPKCGKCGKTVYPMELVTAAKQSWHKFCFKCAQCNMTLNLKNFKAHDGKIWCAVHYPPAQTKVTSFENDRQADSGTFENTVSESAAAAGGGWGGGPPDSGEFVREGTGYDQGGAAGGYDEGYAAGGYGEEAYGEEGYAEEGYGEEAYEEGYGEEGYYEEEGYGGEY</sequence>